<dbReference type="PANTHER" id="PTHR47973">
    <property type="entry name" value="CYSTEINE-RICH RECEPTOR-LIKE PROTEIN KINASE 3"/>
    <property type="match status" value="1"/>
</dbReference>
<evidence type="ECO:0000256" key="3">
    <source>
        <dbReference type="ARBA" id="ARBA00022777"/>
    </source>
</evidence>
<keyword evidence="2" id="KW-0547">Nucleotide-binding</keyword>
<protein>
    <submittedName>
        <fullName evidence="5">Uncharacterized protein</fullName>
    </submittedName>
</protein>
<sequence length="115" mass="13192">VWKHFQLGRVEEIIDPKLTMHAYDRKKEIKEGILRVVQVALLCSQEVPSLRPSMSTILHMLLQKDELLPLPANPPFMDEKTMELNDISEDQRYRFNANSSHSVATASDGSLLYAR</sequence>
<evidence type="ECO:0000256" key="2">
    <source>
        <dbReference type="ARBA" id="ARBA00022741"/>
    </source>
</evidence>
<organism evidence="5 6">
    <name type="scientific">Papaver atlanticum</name>
    <dbReference type="NCBI Taxonomy" id="357466"/>
    <lineage>
        <taxon>Eukaryota</taxon>
        <taxon>Viridiplantae</taxon>
        <taxon>Streptophyta</taxon>
        <taxon>Embryophyta</taxon>
        <taxon>Tracheophyta</taxon>
        <taxon>Spermatophyta</taxon>
        <taxon>Magnoliopsida</taxon>
        <taxon>Ranunculales</taxon>
        <taxon>Papaveraceae</taxon>
        <taxon>Papaveroideae</taxon>
        <taxon>Papaver</taxon>
    </lineage>
</organism>
<dbReference type="Gene3D" id="1.10.510.10">
    <property type="entry name" value="Transferase(Phosphotransferase) domain 1"/>
    <property type="match status" value="1"/>
</dbReference>
<gene>
    <name evidence="5" type="ORF">MKW98_009388</name>
</gene>
<comment type="caution">
    <text evidence="5">The sequence shown here is derived from an EMBL/GenBank/DDBJ whole genome shotgun (WGS) entry which is preliminary data.</text>
</comment>
<accession>A0AAD4RYP4</accession>
<keyword evidence="3" id="KW-0418">Kinase</keyword>
<evidence type="ECO:0000313" key="6">
    <source>
        <dbReference type="Proteomes" id="UP001202328"/>
    </source>
</evidence>
<keyword evidence="4" id="KW-0067">ATP-binding</keyword>
<keyword evidence="6" id="KW-1185">Reference proteome</keyword>
<keyword evidence="1" id="KW-0808">Transferase</keyword>
<dbReference type="Proteomes" id="UP001202328">
    <property type="component" value="Unassembled WGS sequence"/>
</dbReference>
<evidence type="ECO:0000256" key="1">
    <source>
        <dbReference type="ARBA" id="ARBA00022679"/>
    </source>
</evidence>
<feature type="non-terminal residue" evidence="5">
    <location>
        <position position="1"/>
    </location>
</feature>
<dbReference type="InterPro" id="IPR052059">
    <property type="entry name" value="CR_Ser/Thr_kinase"/>
</dbReference>
<dbReference type="GO" id="GO:0016301">
    <property type="term" value="F:kinase activity"/>
    <property type="evidence" value="ECO:0007669"/>
    <property type="project" value="UniProtKB-KW"/>
</dbReference>
<reference evidence="5" key="1">
    <citation type="submission" date="2022-04" db="EMBL/GenBank/DDBJ databases">
        <title>A functionally conserved STORR gene fusion in Papaver species that diverged 16.8 million years ago.</title>
        <authorList>
            <person name="Catania T."/>
        </authorList>
    </citation>
    <scope>NUCLEOTIDE SEQUENCE</scope>
    <source>
        <strain evidence="5">S-188037</strain>
    </source>
</reference>
<evidence type="ECO:0000313" key="5">
    <source>
        <dbReference type="EMBL" id="KAI3845322.1"/>
    </source>
</evidence>
<dbReference type="EMBL" id="JAJJMB010016680">
    <property type="protein sequence ID" value="KAI3845322.1"/>
    <property type="molecule type" value="Genomic_DNA"/>
</dbReference>
<evidence type="ECO:0000256" key="4">
    <source>
        <dbReference type="ARBA" id="ARBA00022840"/>
    </source>
</evidence>
<dbReference type="AlphaFoldDB" id="A0AAD4RYP4"/>
<dbReference type="GO" id="GO:0005524">
    <property type="term" value="F:ATP binding"/>
    <property type="evidence" value="ECO:0007669"/>
    <property type="project" value="UniProtKB-KW"/>
</dbReference>
<name>A0AAD4RYP4_9MAGN</name>
<proteinExistence type="predicted"/>